<dbReference type="InterPro" id="IPR053197">
    <property type="entry name" value="F-box_SCFL_complex_component"/>
</dbReference>
<dbReference type="Gene3D" id="3.80.10.10">
    <property type="entry name" value="Ribonuclease Inhibitor"/>
    <property type="match status" value="1"/>
</dbReference>
<proteinExistence type="predicted"/>
<dbReference type="Pfam" id="PF24758">
    <property type="entry name" value="LRR_At5g56370"/>
    <property type="match status" value="1"/>
</dbReference>
<dbReference type="Proteomes" id="UP000554482">
    <property type="component" value="Unassembled WGS sequence"/>
</dbReference>
<dbReference type="PANTHER" id="PTHR34223:SF51">
    <property type="entry name" value="OS06G0556300 PROTEIN"/>
    <property type="match status" value="1"/>
</dbReference>
<keyword evidence="3" id="KW-1185">Reference proteome</keyword>
<sequence>MEPVSDEDRLSGLPDDVIHKIFSYLDMSRVVQTSVLSRIWRNRWSSVPFLTFDQSISFKKFKKFVNLVFFFRNNSAIHTFRLILKKGECDPDDIDSWIRAAVHHRVQCLTFQFFPMEGSCDFPQTLFTSNYLTSLNLCLTNEELFPGTLELHEIPLGINLPSLKSLDLRFVTFMDGNFLVRLLQGCPALEKLVLVKCRSVSYGVLTISSIRLRYLKLELCYNDSVSKDEDLEIVVSAPNVVTFLWTDTLWTGCVVENLNAVEVAKIELHTGFFDQDGWSDVKRDTGYASTRDVYRMFKCLRSLYNVRSLTLSAFFLQVISGHPSELKKWATHFTNLKDLHLGTWLTRGCFCSIFFLLNHTPNIERLALQIYQIQGDAVNINEDVLSSLKIRLDHLQNIQFHGVTSSQVEFELVKVLLKSAIALKKIIFYLPKTWKESEEKLKLFAKRVKEITRGASTAVFFYLPPQEKK</sequence>
<gene>
    <name evidence="2" type="ORF">FRX31_020822</name>
</gene>
<evidence type="ECO:0000313" key="3">
    <source>
        <dbReference type="Proteomes" id="UP000554482"/>
    </source>
</evidence>
<accession>A0A7J6VXP3</accession>
<name>A0A7J6VXP3_THATH</name>
<dbReference type="SMART" id="SM00256">
    <property type="entry name" value="FBOX"/>
    <property type="match status" value="1"/>
</dbReference>
<dbReference type="OrthoDB" id="612216at2759"/>
<feature type="domain" description="F-box" evidence="1">
    <location>
        <begin position="7"/>
        <end position="61"/>
    </location>
</feature>
<protein>
    <submittedName>
        <fullName evidence="2">Fbd-associated f-box protein</fullName>
    </submittedName>
</protein>
<dbReference type="SUPFAM" id="SSF52058">
    <property type="entry name" value="L domain-like"/>
    <property type="match status" value="1"/>
</dbReference>
<dbReference type="InterPro" id="IPR055411">
    <property type="entry name" value="LRR_FXL15/At3g58940/PEG3-like"/>
</dbReference>
<dbReference type="InterPro" id="IPR001810">
    <property type="entry name" value="F-box_dom"/>
</dbReference>
<dbReference type="PANTHER" id="PTHR34223">
    <property type="entry name" value="OS11G0201299 PROTEIN"/>
    <property type="match status" value="1"/>
</dbReference>
<dbReference type="Pfam" id="PF00646">
    <property type="entry name" value="F-box"/>
    <property type="match status" value="1"/>
</dbReference>
<dbReference type="Gene3D" id="1.20.1280.50">
    <property type="match status" value="1"/>
</dbReference>
<evidence type="ECO:0000259" key="1">
    <source>
        <dbReference type="PROSITE" id="PS50181"/>
    </source>
</evidence>
<organism evidence="2 3">
    <name type="scientific">Thalictrum thalictroides</name>
    <name type="common">Rue-anemone</name>
    <name type="synonym">Anemone thalictroides</name>
    <dbReference type="NCBI Taxonomy" id="46969"/>
    <lineage>
        <taxon>Eukaryota</taxon>
        <taxon>Viridiplantae</taxon>
        <taxon>Streptophyta</taxon>
        <taxon>Embryophyta</taxon>
        <taxon>Tracheophyta</taxon>
        <taxon>Spermatophyta</taxon>
        <taxon>Magnoliopsida</taxon>
        <taxon>Ranunculales</taxon>
        <taxon>Ranunculaceae</taxon>
        <taxon>Thalictroideae</taxon>
        <taxon>Thalictrum</taxon>
    </lineage>
</organism>
<dbReference type="SUPFAM" id="SSF81383">
    <property type="entry name" value="F-box domain"/>
    <property type="match status" value="1"/>
</dbReference>
<dbReference type="AlphaFoldDB" id="A0A7J6VXP3"/>
<dbReference type="InterPro" id="IPR036047">
    <property type="entry name" value="F-box-like_dom_sf"/>
</dbReference>
<dbReference type="InterPro" id="IPR032675">
    <property type="entry name" value="LRR_dom_sf"/>
</dbReference>
<dbReference type="PROSITE" id="PS50181">
    <property type="entry name" value="FBOX"/>
    <property type="match status" value="1"/>
</dbReference>
<reference evidence="2 3" key="1">
    <citation type="submission" date="2020-06" db="EMBL/GenBank/DDBJ databases">
        <title>Transcriptomic and genomic resources for Thalictrum thalictroides and T. hernandezii: Facilitating candidate gene discovery in an emerging model plant lineage.</title>
        <authorList>
            <person name="Arias T."/>
            <person name="Riano-Pachon D.M."/>
            <person name="Di Stilio V.S."/>
        </authorList>
    </citation>
    <scope>NUCLEOTIDE SEQUENCE [LARGE SCALE GENOMIC DNA]</scope>
    <source>
        <strain evidence="3">cv. WT478/WT964</strain>
        <tissue evidence="2">Leaves</tissue>
    </source>
</reference>
<dbReference type="EMBL" id="JABWDY010025261">
    <property type="protein sequence ID" value="KAF5189591.1"/>
    <property type="molecule type" value="Genomic_DNA"/>
</dbReference>
<evidence type="ECO:0000313" key="2">
    <source>
        <dbReference type="EMBL" id="KAF5189591.1"/>
    </source>
</evidence>
<comment type="caution">
    <text evidence="2">The sequence shown here is derived from an EMBL/GenBank/DDBJ whole genome shotgun (WGS) entry which is preliminary data.</text>
</comment>